<dbReference type="EMBL" id="QGTJ01000006">
    <property type="protein sequence ID" value="PWV61152.1"/>
    <property type="molecule type" value="Genomic_DNA"/>
</dbReference>
<keyword evidence="6" id="KW-1185">Reference proteome</keyword>
<evidence type="ECO:0000256" key="3">
    <source>
        <dbReference type="ARBA" id="ARBA00023014"/>
    </source>
</evidence>
<dbReference type="OrthoDB" id="9795302at2"/>
<dbReference type="PANTHER" id="PTHR40447">
    <property type="entry name" value="ANAEROBIC SULFITE REDUCTASE SUBUNIT A"/>
    <property type="match status" value="1"/>
</dbReference>
<gene>
    <name evidence="5" type="ORF">C7443_106166</name>
</gene>
<evidence type="ECO:0000256" key="2">
    <source>
        <dbReference type="ARBA" id="ARBA00023004"/>
    </source>
</evidence>
<dbReference type="PROSITE" id="PS00198">
    <property type="entry name" value="4FE4S_FER_1"/>
    <property type="match status" value="2"/>
</dbReference>
<evidence type="ECO:0000256" key="1">
    <source>
        <dbReference type="ARBA" id="ARBA00022723"/>
    </source>
</evidence>
<feature type="domain" description="4Fe-4S ferredoxin-type" evidence="4">
    <location>
        <begin position="327"/>
        <end position="355"/>
    </location>
</feature>
<dbReference type="Gene3D" id="1.10.1060.10">
    <property type="entry name" value="Alpha-helical ferredoxin"/>
    <property type="match status" value="1"/>
</dbReference>
<feature type="domain" description="4Fe-4S ferredoxin-type" evidence="4">
    <location>
        <begin position="246"/>
        <end position="278"/>
    </location>
</feature>
<name>A0A317MZI4_9GAMM</name>
<proteinExistence type="predicted"/>
<dbReference type="SUPFAM" id="SSF46548">
    <property type="entry name" value="alpha-helical ferredoxin"/>
    <property type="match status" value="1"/>
</dbReference>
<dbReference type="PANTHER" id="PTHR40447:SF1">
    <property type="entry name" value="ANAEROBIC SULFITE REDUCTASE SUBUNIT A"/>
    <property type="match status" value="1"/>
</dbReference>
<dbReference type="Pfam" id="PF17179">
    <property type="entry name" value="Fer4_22"/>
    <property type="match status" value="1"/>
</dbReference>
<comment type="caution">
    <text evidence="5">The sequence shown here is derived from an EMBL/GenBank/DDBJ whole genome shotgun (WGS) entry which is preliminary data.</text>
</comment>
<keyword evidence="3" id="KW-0411">Iron-sulfur</keyword>
<keyword evidence="2" id="KW-0408">Iron</keyword>
<dbReference type="InterPro" id="IPR017900">
    <property type="entry name" value="4Fe4S_Fe_S_CS"/>
</dbReference>
<accession>A0A317MZI4</accession>
<protein>
    <submittedName>
        <fullName evidence="5">4Fe-4S dicluster protein</fullName>
    </submittedName>
</protein>
<evidence type="ECO:0000313" key="6">
    <source>
        <dbReference type="Proteomes" id="UP000246569"/>
    </source>
</evidence>
<sequence>MKRLHLEGLDALFGALRGAGYTLIGPRLRDRAIVLDELESAAELPIGWTDREQDGGHYRVAARGDDARFGYVTGPQGWKRWLFPPQEVLLRARRLGQGMRIEAATVEAPRRAFIGVRACDLAAIAVQDRVFVHDPGYQARRAACFIVAVNCTEAGGTCFCVSQGSGPRAGAGFDLALTELCGDGQHRFLVEAGSQVGATLLDTLDAVEATAADHEALEAGLARARGQMGRRIEHEGLAAALREHLDHPYWQKVGERCLGCANCTLVCPTCFCAEVEDRMSLDGSEAERVRHWDSCFNLEHSYVVGGTVRTSTAARYRQWLTHKLAHWETQFGVSGCTGCGRCITACPVGIDITAEAAALRQA</sequence>
<evidence type="ECO:0000259" key="4">
    <source>
        <dbReference type="PROSITE" id="PS51379"/>
    </source>
</evidence>
<evidence type="ECO:0000313" key="5">
    <source>
        <dbReference type="EMBL" id="PWV61152.1"/>
    </source>
</evidence>
<dbReference type="RefSeq" id="WP_110018828.1">
    <property type="nucleotide sequence ID" value="NZ_QGTJ01000006.1"/>
</dbReference>
<reference evidence="5 6" key="1">
    <citation type="submission" date="2018-05" db="EMBL/GenBank/DDBJ databases">
        <title>Genomic Encyclopedia of Type Strains, Phase IV (KMG-IV): sequencing the most valuable type-strain genomes for metagenomic binning, comparative biology and taxonomic classification.</title>
        <authorList>
            <person name="Goeker M."/>
        </authorList>
    </citation>
    <scope>NUCLEOTIDE SEQUENCE [LARGE SCALE GENOMIC DNA]</scope>
    <source>
        <strain evidence="5 6">DSM 23606</strain>
    </source>
</reference>
<keyword evidence="1" id="KW-0479">Metal-binding</keyword>
<dbReference type="InterPro" id="IPR017896">
    <property type="entry name" value="4Fe4S_Fe-S-bd"/>
</dbReference>
<dbReference type="PROSITE" id="PS51379">
    <property type="entry name" value="4FE4S_FER_2"/>
    <property type="match status" value="2"/>
</dbReference>
<organism evidence="5 6">
    <name type="scientific">Plasticicumulans acidivorans</name>
    <dbReference type="NCBI Taxonomy" id="886464"/>
    <lineage>
        <taxon>Bacteria</taxon>
        <taxon>Pseudomonadati</taxon>
        <taxon>Pseudomonadota</taxon>
        <taxon>Gammaproteobacteria</taxon>
        <taxon>Candidatus Competibacteraceae</taxon>
        <taxon>Plasticicumulans</taxon>
    </lineage>
</organism>
<dbReference type="AlphaFoldDB" id="A0A317MZI4"/>
<dbReference type="InterPro" id="IPR009051">
    <property type="entry name" value="Helical_ferredxn"/>
</dbReference>
<dbReference type="Proteomes" id="UP000246569">
    <property type="component" value="Unassembled WGS sequence"/>
</dbReference>
<dbReference type="GO" id="GO:0051536">
    <property type="term" value="F:iron-sulfur cluster binding"/>
    <property type="evidence" value="ECO:0007669"/>
    <property type="project" value="UniProtKB-KW"/>
</dbReference>
<dbReference type="GO" id="GO:0046872">
    <property type="term" value="F:metal ion binding"/>
    <property type="evidence" value="ECO:0007669"/>
    <property type="project" value="UniProtKB-KW"/>
</dbReference>